<reference evidence="7" key="1">
    <citation type="submission" date="2020-11" db="EMBL/GenBank/DDBJ databases">
        <authorList>
            <person name="Tran Van P."/>
        </authorList>
    </citation>
    <scope>NUCLEOTIDE SEQUENCE</scope>
</reference>
<dbReference type="AlphaFoldDB" id="A0A7R8WYI1"/>
<keyword evidence="4 6" id="KW-0472">Membrane</keyword>
<dbReference type="EMBL" id="LR899559">
    <property type="protein sequence ID" value="CAD7240562.1"/>
    <property type="molecule type" value="Genomic_DNA"/>
</dbReference>
<evidence type="ECO:0000256" key="1">
    <source>
        <dbReference type="ARBA" id="ARBA00004141"/>
    </source>
</evidence>
<evidence type="ECO:0000313" key="8">
    <source>
        <dbReference type="Proteomes" id="UP000677054"/>
    </source>
</evidence>
<proteinExistence type="predicted"/>
<evidence type="ECO:0000256" key="2">
    <source>
        <dbReference type="ARBA" id="ARBA00022692"/>
    </source>
</evidence>
<accession>A0A7R8WYI1</accession>
<dbReference type="PANTHER" id="PTHR34104">
    <property type="entry name" value="TRANSMEMBRANE PROTEIN 254"/>
    <property type="match status" value="1"/>
</dbReference>
<keyword evidence="8" id="KW-1185">Reference proteome</keyword>
<evidence type="ECO:0000256" key="6">
    <source>
        <dbReference type="SAM" id="Phobius"/>
    </source>
</evidence>
<dbReference type="GO" id="GO:0016020">
    <property type="term" value="C:membrane"/>
    <property type="evidence" value="ECO:0007669"/>
    <property type="project" value="UniProtKB-SubCell"/>
</dbReference>
<protein>
    <recommendedName>
        <fullName evidence="5">Transmembrane protein 254</fullName>
    </recommendedName>
</protein>
<evidence type="ECO:0000256" key="3">
    <source>
        <dbReference type="ARBA" id="ARBA00022989"/>
    </source>
</evidence>
<dbReference type="PANTHER" id="PTHR34104:SF3">
    <property type="entry name" value="TRANSMEMBRANE PROTEIN 254"/>
    <property type="match status" value="1"/>
</dbReference>
<evidence type="ECO:0000256" key="4">
    <source>
        <dbReference type="ARBA" id="ARBA00023136"/>
    </source>
</evidence>
<sequence>MSLSVSTTISPPVSPLVTLNETTVRYPENPDQTEKDISEVMEKLNENLQLPPDYFVRTPFFWRWLVPYGLFLTMMSWLAPDLIPTYSPLGALASYLGTAANRLMGIIFTVAVLLHVTESGMALHLALYTYNLNREVVFQWWLQTLHYGIFSLWYLLKPRVQDIKKAS</sequence>
<feature type="transmembrane region" description="Helical" evidence="6">
    <location>
        <begin position="136"/>
        <end position="156"/>
    </location>
</feature>
<organism evidence="7">
    <name type="scientific">Darwinula stevensoni</name>
    <dbReference type="NCBI Taxonomy" id="69355"/>
    <lineage>
        <taxon>Eukaryota</taxon>
        <taxon>Metazoa</taxon>
        <taxon>Ecdysozoa</taxon>
        <taxon>Arthropoda</taxon>
        <taxon>Crustacea</taxon>
        <taxon>Oligostraca</taxon>
        <taxon>Ostracoda</taxon>
        <taxon>Podocopa</taxon>
        <taxon>Podocopida</taxon>
        <taxon>Darwinulocopina</taxon>
        <taxon>Darwinuloidea</taxon>
        <taxon>Darwinulidae</taxon>
        <taxon>Darwinula</taxon>
    </lineage>
</organism>
<dbReference type="Pfam" id="PF14934">
    <property type="entry name" value="TMEM254"/>
    <property type="match status" value="1"/>
</dbReference>
<keyword evidence="3 6" id="KW-1133">Transmembrane helix</keyword>
<feature type="transmembrane region" description="Helical" evidence="6">
    <location>
        <begin position="60"/>
        <end position="80"/>
    </location>
</feature>
<dbReference type="InterPro" id="IPR028110">
    <property type="entry name" value="TMEM254"/>
</dbReference>
<gene>
    <name evidence="7" type="ORF">DSTB1V02_LOCUS583</name>
</gene>
<feature type="transmembrane region" description="Helical" evidence="6">
    <location>
        <begin position="92"/>
        <end position="116"/>
    </location>
</feature>
<evidence type="ECO:0000313" key="7">
    <source>
        <dbReference type="EMBL" id="CAD7240562.1"/>
    </source>
</evidence>
<evidence type="ECO:0000256" key="5">
    <source>
        <dbReference type="ARBA" id="ARBA00034834"/>
    </source>
</evidence>
<dbReference type="EMBL" id="CAJPEV010000042">
    <property type="protein sequence ID" value="CAG0879433.1"/>
    <property type="molecule type" value="Genomic_DNA"/>
</dbReference>
<dbReference type="Proteomes" id="UP000677054">
    <property type="component" value="Unassembled WGS sequence"/>
</dbReference>
<comment type="subcellular location">
    <subcellularLocation>
        <location evidence="1">Membrane</location>
        <topology evidence="1">Multi-pass membrane protein</topology>
    </subcellularLocation>
</comment>
<name>A0A7R8WYI1_9CRUS</name>
<dbReference type="OrthoDB" id="9984821at2759"/>
<keyword evidence="2 6" id="KW-0812">Transmembrane</keyword>